<evidence type="ECO:0000256" key="4">
    <source>
        <dbReference type="ARBA" id="ARBA00022839"/>
    </source>
</evidence>
<feature type="domain" description="OB-fold nucleic acid binding" evidence="8">
    <location>
        <begin position="15"/>
        <end position="104"/>
    </location>
</feature>
<keyword evidence="10" id="KW-1185">Reference proteome</keyword>
<evidence type="ECO:0000313" key="9">
    <source>
        <dbReference type="EMBL" id="PXA03611.1"/>
    </source>
</evidence>
<dbReference type="GO" id="GO:0003676">
    <property type="term" value="F:nucleic acid binding"/>
    <property type="evidence" value="ECO:0007669"/>
    <property type="project" value="InterPro"/>
</dbReference>
<dbReference type="Proteomes" id="UP000247099">
    <property type="component" value="Unassembled WGS sequence"/>
</dbReference>
<feature type="domain" description="Exonuclease VII large subunit C-terminal" evidence="7">
    <location>
        <begin position="130"/>
        <end position="444"/>
    </location>
</feature>
<evidence type="ECO:0000256" key="1">
    <source>
        <dbReference type="ARBA" id="ARBA00022490"/>
    </source>
</evidence>
<name>A0A317ZJS8_9BACT</name>
<reference evidence="9 10" key="1">
    <citation type="submission" date="2018-05" db="EMBL/GenBank/DDBJ databases">
        <title>Coraliomargarita sinensis sp. nov., isolated from a marine solar saltern.</title>
        <authorList>
            <person name="Zhou L.Y."/>
        </authorList>
    </citation>
    <scope>NUCLEOTIDE SEQUENCE [LARGE SCALE GENOMIC DNA]</scope>
    <source>
        <strain evidence="9 10">WN38</strain>
    </source>
</reference>
<dbReference type="GO" id="GO:0008855">
    <property type="term" value="F:exodeoxyribonuclease VII activity"/>
    <property type="evidence" value="ECO:0007669"/>
    <property type="project" value="UniProtKB-UniRule"/>
</dbReference>
<comment type="catalytic activity">
    <reaction evidence="5 6">
        <text>Exonucleolytic cleavage in either 5'- to 3'- or 3'- to 5'-direction to yield nucleoside 5'-phosphates.</text>
        <dbReference type="EC" id="3.1.11.6"/>
    </reaction>
</comment>
<keyword evidence="1 5" id="KW-0963">Cytoplasm</keyword>
<dbReference type="CDD" id="cd04489">
    <property type="entry name" value="ExoVII_LU_OBF"/>
    <property type="match status" value="1"/>
</dbReference>
<dbReference type="Pfam" id="PF02601">
    <property type="entry name" value="Exonuc_VII_L"/>
    <property type="match status" value="1"/>
</dbReference>
<comment type="similarity">
    <text evidence="5 6">Belongs to the XseA family.</text>
</comment>
<organism evidence="9 10">
    <name type="scientific">Coraliomargarita sinensis</name>
    <dbReference type="NCBI Taxonomy" id="2174842"/>
    <lineage>
        <taxon>Bacteria</taxon>
        <taxon>Pseudomonadati</taxon>
        <taxon>Verrucomicrobiota</taxon>
        <taxon>Opitutia</taxon>
        <taxon>Puniceicoccales</taxon>
        <taxon>Coraliomargaritaceae</taxon>
        <taxon>Coraliomargarita</taxon>
    </lineage>
</organism>
<comment type="subcellular location">
    <subcellularLocation>
        <location evidence="5 6">Cytoplasm</location>
    </subcellularLocation>
</comment>
<evidence type="ECO:0000256" key="3">
    <source>
        <dbReference type="ARBA" id="ARBA00022801"/>
    </source>
</evidence>
<dbReference type="RefSeq" id="WP_110131610.1">
    <property type="nucleotide sequence ID" value="NZ_QHJQ01000008.1"/>
</dbReference>
<comment type="subunit">
    <text evidence="5">Heterooligomer composed of large and small subunits.</text>
</comment>
<dbReference type="InterPro" id="IPR020579">
    <property type="entry name" value="Exonuc_VII_lsu_C"/>
</dbReference>
<dbReference type="OrthoDB" id="9802795at2"/>
<keyword evidence="2 5" id="KW-0540">Nuclease</keyword>
<dbReference type="AlphaFoldDB" id="A0A317ZJS8"/>
<dbReference type="EMBL" id="QHJQ01000008">
    <property type="protein sequence ID" value="PXA03611.1"/>
    <property type="molecule type" value="Genomic_DNA"/>
</dbReference>
<evidence type="ECO:0000259" key="8">
    <source>
        <dbReference type="Pfam" id="PF13742"/>
    </source>
</evidence>
<comment type="function">
    <text evidence="5">Bidirectionally degrades single-stranded DNA into large acid-insoluble oligonucleotides, which are then degraded further into small acid-soluble oligonucleotides.</text>
</comment>
<comment type="caution">
    <text evidence="9">The sequence shown here is derived from an EMBL/GenBank/DDBJ whole genome shotgun (WGS) entry which is preliminary data.</text>
</comment>
<dbReference type="PANTHER" id="PTHR30008">
    <property type="entry name" value="EXODEOXYRIBONUCLEASE 7 LARGE SUBUNIT"/>
    <property type="match status" value="1"/>
</dbReference>
<gene>
    <name evidence="5 9" type="primary">xseA</name>
    <name evidence="9" type="ORF">DDZ13_11565</name>
</gene>
<accession>A0A317ZJS8</accession>
<dbReference type="GO" id="GO:0005737">
    <property type="term" value="C:cytoplasm"/>
    <property type="evidence" value="ECO:0007669"/>
    <property type="project" value="UniProtKB-SubCell"/>
</dbReference>
<dbReference type="NCBIfam" id="TIGR00237">
    <property type="entry name" value="xseA"/>
    <property type="match status" value="1"/>
</dbReference>
<sequence length="448" mass="49994">MMDDLLMPAADEVLDVTALTRLIKGQLEGRFARIWVRGEVSNLRRQSSGHVYFSLKDAGSQLPCAFFARDVARQSFDLEDGMEVMLLGDISVYVPHGRYQLIAKIAIQSGEGRLQLEFERLKRKLASEGLFDAARKQQLPLLPRKIAVITSPTGAAVRDFLRILKRREFHGEVMVFPAKVQGKGAADEVAAMLAHANASPGFDLVVLTRGGGSIEDLWAFNEEALARAVGDSRLPVISAIGHEIDHVLTDYAADRRAETPSGAAELISSLYLEACARVDEAGVQLQTQCENQLRQLDQQIEQLRARLRVIAPSRQVELLGMRIDDIENRLLRGAETRLSKSRKVVEALSHRMLQQHPKLRLQLGHQKVLTNASRLKRAAQQNLQDHRGSLVYLAKRLENSSLKATLDRGYAILQAEDGRIIPDKKTAESEKSLRARLRDGEIKLRVDL</sequence>
<evidence type="ECO:0000256" key="2">
    <source>
        <dbReference type="ARBA" id="ARBA00022722"/>
    </source>
</evidence>
<dbReference type="GO" id="GO:0006308">
    <property type="term" value="P:DNA catabolic process"/>
    <property type="evidence" value="ECO:0007669"/>
    <property type="project" value="UniProtKB-UniRule"/>
</dbReference>
<dbReference type="HAMAP" id="MF_00378">
    <property type="entry name" value="Exonuc_7_L"/>
    <property type="match status" value="1"/>
</dbReference>
<dbReference type="GO" id="GO:0009318">
    <property type="term" value="C:exodeoxyribonuclease VII complex"/>
    <property type="evidence" value="ECO:0007669"/>
    <property type="project" value="UniProtKB-UniRule"/>
</dbReference>
<evidence type="ECO:0000313" key="10">
    <source>
        <dbReference type="Proteomes" id="UP000247099"/>
    </source>
</evidence>
<evidence type="ECO:0000259" key="7">
    <source>
        <dbReference type="Pfam" id="PF02601"/>
    </source>
</evidence>
<dbReference type="FunCoup" id="A0A317ZJS8">
    <property type="interactions" value="231"/>
</dbReference>
<dbReference type="EC" id="3.1.11.6" evidence="5"/>
<evidence type="ECO:0000256" key="5">
    <source>
        <dbReference type="HAMAP-Rule" id="MF_00378"/>
    </source>
</evidence>
<keyword evidence="4 5" id="KW-0269">Exonuclease</keyword>
<dbReference type="InterPro" id="IPR025824">
    <property type="entry name" value="OB-fold_nuc-bd_dom"/>
</dbReference>
<evidence type="ECO:0000256" key="6">
    <source>
        <dbReference type="RuleBase" id="RU004355"/>
    </source>
</evidence>
<protein>
    <recommendedName>
        <fullName evidence="5">Exodeoxyribonuclease 7 large subunit</fullName>
        <ecNumber evidence="5">3.1.11.6</ecNumber>
    </recommendedName>
    <alternativeName>
        <fullName evidence="5">Exodeoxyribonuclease VII large subunit</fullName>
        <shortName evidence="5">Exonuclease VII large subunit</shortName>
    </alternativeName>
</protein>
<keyword evidence="3 5" id="KW-0378">Hydrolase</keyword>
<dbReference type="PANTHER" id="PTHR30008:SF0">
    <property type="entry name" value="EXODEOXYRIBONUCLEASE 7 LARGE SUBUNIT"/>
    <property type="match status" value="1"/>
</dbReference>
<dbReference type="InParanoid" id="A0A317ZJS8"/>
<dbReference type="Pfam" id="PF13742">
    <property type="entry name" value="tRNA_anti_2"/>
    <property type="match status" value="1"/>
</dbReference>
<proteinExistence type="inferred from homology"/>
<dbReference type="InterPro" id="IPR003753">
    <property type="entry name" value="Exonuc_VII_L"/>
</dbReference>